<dbReference type="AlphaFoldDB" id="A0A814A3A0"/>
<sequence>MHTIMNLVVFTLLFNLTVLPVQGKAKDYLAKFFKTRNPDDLHEEAKRFLSLWFNQQRSTTDGHWCCAINPPSIPVFSNTGDLLHYQPQPCPDTHMACCKGYINIQGQCFSFNEIKDILPAWQTLFATFGSSMTTEQILNAVHQIG</sequence>
<gene>
    <name evidence="2" type="ORF">XAT740_LOCUS8293</name>
</gene>
<comment type="caution">
    <text evidence="2">The sequence shown here is derived from an EMBL/GenBank/DDBJ whole genome shotgun (WGS) entry which is preliminary data.</text>
</comment>
<reference evidence="2" key="1">
    <citation type="submission" date="2021-02" db="EMBL/GenBank/DDBJ databases">
        <authorList>
            <person name="Nowell W R."/>
        </authorList>
    </citation>
    <scope>NUCLEOTIDE SEQUENCE</scope>
</reference>
<organism evidence="2 3">
    <name type="scientific">Adineta ricciae</name>
    <name type="common">Rotifer</name>
    <dbReference type="NCBI Taxonomy" id="249248"/>
    <lineage>
        <taxon>Eukaryota</taxon>
        <taxon>Metazoa</taxon>
        <taxon>Spiralia</taxon>
        <taxon>Gnathifera</taxon>
        <taxon>Rotifera</taxon>
        <taxon>Eurotatoria</taxon>
        <taxon>Bdelloidea</taxon>
        <taxon>Adinetida</taxon>
        <taxon>Adinetidae</taxon>
        <taxon>Adineta</taxon>
    </lineage>
</organism>
<dbReference type="EMBL" id="CAJNOR010000411">
    <property type="protein sequence ID" value="CAF0906302.1"/>
    <property type="molecule type" value="Genomic_DNA"/>
</dbReference>
<accession>A0A814A3A0</accession>
<feature type="chain" id="PRO_5032919838" evidence="1">
    <location>
        <begin position="24"/>
        <end position="145"/>
    </location>
</feature>
<evidence type="ECO:0000313" key="2">
    <source>
        <dbReference type="EMBL" id="CAF0906302.1"/>
    </source>
</evidence>
<proteinExistence type="predicted"/>
<keyword evidence="3" id="KW-1185">Reference proteome</keyword>
<evidence type="ECO:0000256" key="1">
    <source>
        <dbReference type="SAM" id="SignalP"/>
    </source>
</evidence>
<keyword evidence="1" id="KW-0732">Signal</keyword>
<protein>
    <submittedName>
        <fullName evidence="2">Uncharacterized protein</fullName>
    </submittedName>
</protein>
<evidence type="ECO:0000313" key="3">
    <source>
        <dbReference type="Proteomes" id="UP000663828"/>
    </source>
</evidence>
<dbReference type="Proteomes" id="UP000663828">
    <property type="component" value="Unassembled WGS sequence"/>
</dbReference>
<name>A0A814A3A0_ADIRI</name>
<feature type="signal peptide" evidence="1">
    <location>
        <begin position="1"/>
        <end position="23"/>
    </location>
</feature>